<dbReference type="InterPro" id="IPR050317">
    <property type="entry name" value="Plant_Fungal_Acyltransferase"/>
</dbReference>
<organism evidence="5">
    <name type="scientific">Oryza meridionalis</name>
    <dbReference type="NCBI Taxonomy" id="40149"/>
    <lineage>
        <taxon>Eukaryota</taxon>
        <taxon>Viridiplantae</taxon>
        <taxon>Streptophyta</taxon>
        <taxon>Embryophyta</taxon>
        <taxon>Tracheophyta</taxon>
        <taxon>Spermatophyta</taxon>
        <taxon>Magnoliopsida</taxon>
        <taxon>Liliopsida</taxon>
        <taxon>Poales</taxon>
        <taxon>Poaceae</taxon>
        <taxon>BOP clade</taxon>
        <taxon>Oryzoideae</taxon>
        <taxon>Oryzeae</taxon>
        <taxon>Oryzinae</taxon>
        <taxon>Oryza</taxon>
    </lineage>
</organism>
<evidence type="ECO:0000256" key="2">
    <source>
        <dbReference type="ARBA" id="ARBA00022679"/>
    </source>
</evidence>
<sequence>MVLSLAAHHRIADGQATTSSLGGMGARHTSATRGRGGAAAPRPRPRNPVHATGPTARRVPETEYKTPLLASRASSGLLPSRRGWGYTTFENLLVHLWRAVTAARELGTGETTTTSTTTRIRITVNGRVCIRPPVPRDYFGNLVL</sequence>
<dbReference type="GO" id="GO:0050734">
    <property type="term" value="F:hydroxycinnamoyltransferase activity"/>
    <property type="evidence" value="ECO:0007669"/>
    <property type="project" value="UniProtKB-ARBA"/>
</dbReference>
<keyword evidence="6" id="KW-1185">Reference proteome</keyword>
<name>A0A0E0DP36_9ORYZ</name>
<feature type="region of interest" description="Disordered" evidence="4">
    <location>
        <begin position="12"/>
        <end position="63"/>
    </location>
</feature>
<dbReference type="AlphaFoldDB" id="A0A0E0DP36"/>
<dbReference type="EnsemblPlants" id="OMERI05G08250.1">
    <property type="protein sequence ID" value="OMERI05G08250.1"/>
    <property type="gene ID" value="OMERI05G08250"/>
</dbReference>
<keyword evidence="2" id="KW-0808">Transferase</keyword>
<evidence type="ECO:0000256" key="3">
    <source>
        <dbReference type="ARBA" id="ARBA00023315"/>
    </source>
</evidence>
<accession>A0A0E0DP36</accession>
<keyword evidence="3" id="KW-0012">Acyltransferase</keyword>
<proteinExistence type="inferred from homology"/>
<dbReference type="Gene3D" id="3.30.559.10">
    <property type="entry name" value="Chloramphenicol acetyltransferase-like domain"/>
    <property type="match status" value="1"/>
</dbReference>
<dbReference type="InterPro" id="IPR023213">
    <property type="entry name" value="CAT-like_dom_sf"/>
</dbReference>
<evidence type="ECO:0000313" key="5">
    <source>
        <dbReference type="EnsemblPlants" id="OMERI05G08250.1"/>
    </source>
</evidence>
<dbReference type="PANTHER" id="PTHR31642">
    <property type="entry name" value="TRICHOTHECENE 3-O-ACETYLTRANSFERASE"/>
    <property type="match status" value="1"/>
</dbReference>
<evidence type="ECO:0000256" key="4">
    <source>
        <dbReference type="SAM" id="MobiDB-lite"/>
    </source>
</evidence>
<protein>
    <submittedName>
        <fullName evidence="5">Uncharacterized protein</fullName>
    </submittedName>
</protein>
<dbReference type="Pfam" id="PF02458">
    <property type="entry name" value="Transferase"/>
    <property type="match status" value="1"/>
</dbReference>
<dbReference type="Gramene" id="OMERI05G08250.1">
    <property type="protein sequence ID" value="OMERI05G08250.1"/>
    <property type="gene ID" value="OMERI05G08250"/>
</dbReference>
<dbReference type="Proteomes" id="UP000008021">
    <property type="component" value="Chromosome 5"/>
</dbReference>
<evidence type="ECO:0000256" key="1">
    <source>
        <dbReference type="ARBA" id="ARBA00009861"/>
    </source>
</evidence>
<reference evidence="5" key="2">
    <citation type="submission" date="2018-05" db="EMBL/GenBank/DDBJ databases">
        <title>OmerRS3 (Oryza meridionalis Reference Sequence Version 3).</title>
        <authorList>
            <person name="Zhang J."/>
            <person name="Kudrna D."/>
            <person name="Lee S."/>
            <person name="Talag J."/>
            <person name="Welchert J."/>
            <person name="Wing R.A."/>
        </authorList>
    </citation>
    <scope>NUCLEOTIDE SEQUENCE [LARGE SCALE GENOMIC DNA]</scope>
    <source>
        <strain evidence="5">cv. OR44</strain>
    </source>
</reference>
<dbReference type="STRING" id="40149.A0A0E0DP36"/>
<evidence type="ECO:0000313" key="6">
    <source>
        <dbReference type="Proteomes" id="UP000008021"/>
    </source>
</evidence>
<dbReference type="HOGENOM" id="CLU_1799531_0_0_1"/>
<comment type="similarity">
    <text evidence="1">Belongs to the plant acyltransferase family.</text>
</comment>
<reference evidence="5" key="1">
    <citation type="submission" date="2015-04" db="UniProtKB">
        <authorList>
            <consortium name="EnsemblPlants"/>
        </authorList>
    </citation>
    <scope>IDENTIFICATION</scope>
</reference>
<dbReference type="PANTHER" id="PTHR31642:SF13">
    <property type="entry name" value="AGMATINE HYDROXYCINNAMOYLTRANSFERASE 1"/>
    <property type="match status" value="1"/>
</dbReference>